<dbReference type="AlphaFoldDB" id="A0A8K0EUC9"/>
<dbReference type="Proteomes" id="UP000838412">
    <property type="component" value="Chromosome 6"/>
</dbReference>
<organism evidence="2 3">
    <name type="scientific">Branchiostoma lanceolatum</name>
    <name type="common">Common lancelet</name>
    <name type="synonym">Amphioxus lanceolatum</name>
    <dbReference type="NCBI Taxonomy" id="7740"/>
    <lineage>
        <taxon>Eukaryota</taxon>
        <taxon>Metazoa</taxon>
        <taxon>Chordata</taxon>
        <taxon>Cephalochordata</taxon>
        <taxon>Leptocardii</taxon>
        <taxon>Amphioxiformes</taxon>
        <taxon>Branchiostomatidae</taxon>
        <taxon>Branchiostoma</taxon>
    </lineage>
</organism>
<evidence type="ECO:0000313" key="2">
    <source>
        <dbReference type="EMBL" id="CAH1266699.1"/>
    </source>
</evidence>
<gene>
    <name evidence="2" type="primary">Hypp3528</name>
    <name evidence="2" type="ORF">BLAG_LOCUS20249</name>
</gene>
<protein>
    <submittedName>
        <fullName evidence="2">Hypp3528 protein</fullName>
    </submittedName>
</protein>
<feature type="region of interest" description="Disordered" evidence="1">
    <location>
        <begin position="87"/>
        <end position="108"/>
    </location>
</feature>
<evidence type="ECO:0000256" key="1">
    <source>
        <dbReference type="SAM" id="MobiDB-lite"/>
    </source>
</evidence>
<name>A0A8K0EUC9_BRALA</name>
<evidence type="ECO:0000313" key="3">
    <source>
        <dbReference type="Proteomes" id="UP000838412"/>
    </source>
</evidence>
<reference evidence="2" key="1">
    <citation type="submission" date="2022-01" db="EMBL/GenBank/DDBJ databases">
        <authorList>
            <person name="Braso-Vives M."/>
        </authorList>
    </citation>
    <scope>NUCLEOTIDE SEQUENCE</scope>
</reference>
<keyword evidence="3" id="KW-1185">Reference proteome</keyword>
<proteinExistence type="predicted"/>
<accession>A0A8K0EUC9</accession>
<sequence>MKDLRGRFPSVPMTYWRAESSESYGYLYPNLSSSGSSTRANLYIQDDNDRQVRDTCTRKTKGDGRVVVARDSPEGWHIRYVSAMIPRIGPDSGHQRGRLSNRKPKEAKDSRWLSHDAACNSLCKCNPAALTTLDQDEREGCCNRFWALILNWLRKWETLATLYLL</sequence>
<dbReference type="EMBL" id="OV696691">
    <property type="protein sequence ID" value="CAH1266699.1"/>
    <property type="molecule type" value="Genomic_DNA"/>
</dbReference>